<evidence type="ECO:0000313" key="3">
    <source>
        <dbReference type="Proteomes" id="UP001057375"/>
    </source>
</evidence>
<evidence type="ECO:0008006" key="4">
    <source>
        <dbReference type="Google" id="ProtNLM"/>
    </source>
</evidence>
<keyword evidence="3" id="KW-1185">Reference proteome</keyword>
<organism evidence="2 3">
    <name type="scientific">Aduncisulcus paluster</name>
    <dbReference type="NCBI Taxonomy" id="2918883"/>
    <lineage>
        <taxon>Eukaryota</taxon>
        <taxon>Metamonada</taxon>
        <taxon>Carpediemonas-like organisms</taxon>
        <taxon>Aduncisulcus</taxon>
    </lineage>
</organism>
<protein>
    <recommendedName>
        <fullName evidence="4">Myb-like domain-containing protein</fullName>
    </recommendedName>
</protein>
<evidence type="ECO:0000256" key="1">
    <source>
        <dbReference type="SAM" id="MobiDB-lite"/>
    </source>
</evidence>
<comment type="caution">
    <text evidence="2">The sequence shown here is derived from an EMBL/GenBank/DDBJ whole genome shotgun (WGS) entry which is preliminary data.</text>
</comment>
<feature type="compositionally biased region" description="Basic and acidic residues" evidence="1">
    <location>
        <begin position="212"/>
        <end position="237"/>
    </location>
</feature>
<dbReference type="EMBL" id="BQXS01010044">
    <property type="protein sequence ID" value="GKT32744.1"/>
    <property type="molecule type" value="Genomic_DNA"/>
</dbReference>
<feature type="region of interest" description="Disordered" evidence="1">
    <location>
        <begin position="212"/>
        <end position="280"/>
    </location>
</feature>
<evidence type="ECO:0000313" key="2">
    <source>
        <dbReference type="EMBL" id="GKT32744.1"/>
    </source>
</evidence>
<feature type="compositionally biased region" description="Polar residues" evidence="1">
    <location>
        <begin position="267"/>
        <end position="278"/>
    </location>
</feature>
<accession>A0ABQ5KN71</accession>
<reference evidence="2" key="1">
    <citation type="submission" date="2022-03" db="EMBL/GenBank/DDBJ databases">
        <title>Draft genome sequence of Aduncisulcus paluster, a free-living microaerophilic Fornicata.</title>
        <authorList>
            <person name="Yuyama I."/>
            <person name="Kume K."/>
            <person name="Tamura T."/>
            <person name="Inagaki Y."/>
            <person name="Hashimoto T."/>
        </authorList>
    </citation>
    <scope>NUCLEOTIDE SEQUENCE</scope>
    <source>
        <strain evidence="2">NY0171</strain>
    </source>
</reference>
<dbReference type="Proteomes" id="UP001057375">
    <property type="component" value="Unassembled WGS sequence"/>
</dbReference>
<proteinExistence type="predicted"/>
<name>A0ABQ5KN71_9EUKA</name>
<gene>
    <name evidence="2" type="ORF">ADUPG1_006822</name>
</gene>
<feature type="compositionally biased region" description="Basic and acidic residues" evidence="1">
    <location>
        <begin position="244"/>
        <end position="259"/>
    </location>
</feature>
<sequence length="348" mass="39392">MSTLFSFSGNDWKETQISTLKKLVLTQRSSSSHGRVNWIQIGKIVGKSASHCRFMFNLLHPPSVKHQPPPEFVVFPKSYVTPNPKIYGREIVNQPRTHLAWTDEEVFQSVFLYSRLENKWKSYSAYASLLSRRATQIKCKIFNLRSKNSLDFSLEKVKDIITKAGLSWKLCSIKQGLIALGVNYNSPKVVPPPIPKRHRAVYDYESWHEKSEPKPTEISHSVKLDPESHKSDEKNDVLLDEEKDSPTDQHESAISDPHESCAISPHVTASPSPYSSQPISGIDSLGGSILSVEARGSLKQSRVKLTEEKEEIASSSIFHSSHESLSWEDSFDTFFPRLTIERVVDELL</sequence>